<dbReference type="EMBL" id="QOVL01000006">
    <property type="protein sequence ID" value="RXG31834.1"/>
    <property type="molecule type" value="Genomic_DNA"/>
</dbReference>
<accession>A0A4Q0PN57</accession>
<organism evidence="1 2">
    <name type="scientific">Leeuwenhoekiella marinoflava</name>
    <dbReference type="NCBI Taxonomy" id="988"/>
    <lineage>
        <taxon>Bacteria</taxon>
        <taxon>Pseudomonadati</taxon>
        <taxon>Bacteroidota</taxon>
        <taxon>Flavobacteriia</taxon>
        <taxon>Flavobacteriales</taxon>
        <taxon>Flavobacteriaceae</taxon>
        <taxon>Leeuwenhoekiella</taxon>
    </lineage>
</organism>
<dbReference type="InterPro" id="IPR029787">
    <property type="entry name" value="Nucleotide_cyclase"/>
</dbReference>
<evidence type="ECO:0000313" key="1">
    <source>
        <dbReference type="EMBL" id="RXG31834.1"/>
    </source>
</evidence>
<evidence type="ECO:0008006" key="3">
    <source>
        <dbReference type="Google" id="ProtNLM"/>
    </source>
</evidence>
<dbReference type="SUPFAM" id="SSF55073">
    <property type="entry name" value="Nucleotide cyclase"/>
    <property type="match status" value="1"/>
</dbReference>
<dbReference type="STRING" id="1122159.SAMN02745246_01524"/>
<comment type="caution">
    <text evidence="1">The sequence shown here is derived from an EMBL/GenBank/DDBJ whole genome shotgun (WGS) entry which is preliminary data.</text>
</comment>
<dbReference type="RefSeq" id="WP_073098635.1">
    <property type="nucleotide sequence ID" value="NZ_QOVL01000006.1"/>
</dbReference>
<dbReference type="Proteomes" id="UP000290608">
    <property type="component" value="Unassembled WGS sequence"/>
</dbReference>
<name>A0A4Q0PN57_9FLAO</name>
<dbReference type="Gene3D" id="3.30.70.1230">
    <property type="entry name" value="Nucleotide cyclase"/>
    <property type="match status" value="1"/>
</dbReference>
<reference evidence="1 2" key="1">
    <citation type="submission" date="2018-07" db="EMBL/GenBank/DDBJ databases">
        <title>Leeuwenhoekiella genomics.</title>
        <authorList>
            <person name="Tahon G."/>
            <person name="Willems A."/>
        </authorList>
    </citation>
    <scope>NUCLEOTIDE SEQUENCE [LARGE SCALE GENOMIC DNA]</scope>
    <source>
        <strain evidence="1 2">LMG 1345</strain>
    </source>
</reference>
<dbReference type="InterPro" id="IPR020503">
    <property type="entry name" value="Uncharacterised_Rv2561"/>
</dbReference>
<dbReference type="AlphaFoldDB" id="A0A4Q0PN57"/>
<evidence type="ECO:0000313" key="2">
    <source>
        <dbReference type="Proteomes" id="UP000290608"/>
    </source>
</evidence>
<dbReference type="Pfam" id="PF10851">
    <property type="entry name" value="DUF2652"/>
    <property type="match status" value="1"/>
</dbReference>
<proteinExistence type="predicted"/>
<sequence>MTTNAKGIVFIVDISGYSKFINQIDASNGIRIISRLFHSIIDQNHLEFKISEIEGDAILFYRFGAPVSSKEILSQFKAMLSSFEQQIKDLQTSYPIVSGLGLKAIVHYGKMSEYAIQNFYKLFGRILVDAHRLLKNNIPENTYVLITKEYMDSLKESGIKNTISCGYQQCELYDVGSLCYTYFPFKTEEQLSKNLKVA</sequence>
<protein>
    <recommendedName>
        <fullName evidence="3">Class 3 adenylate cyclase</fullName>
    </recommendedName>
</protein>
<gene>
    <name evidence="1" type="ORF">DSL99_1658</name>
</gene>